<feature type="transmembrane region" description="Helical" evidence="18">
    <location>
        <begin position="1341"/>
        <end position="1362"/>
    </location>
</feature>
<evidence type="ECO:0000259" key="19">
    <source>
        <dbReference type="PROSITE" id="PS50222"/>
    </source>
</evidence>
<dbReference type="Proteomes" id="UP000093000">
    <property type="component" value="Unassembled WGS sequence"/>
</dbReference>
<dbReference type="PANTHER" id="PTHR45628">
    <property type="entry name" value="VOLTAGE-DEPENDENT CALCIUM CHANNEL TYPE A SUBUNIT ALPHA-1"/>
    <property type="match status" value="1"/>
</dbReference>
<evidence type="ECO:0000256" key="4">
    <source>
        <dbReference type="ARBA" id="ARBA00022553"/>
    </source>
</evidence>
<feature type="region of interest" description="Disordered" evidence="17">
    <location>
        <begin position="181"/>
        <end position="208"/>
    </location>
</feature>
<feature type="compositionally biased region" description="Basic residues" evidence="17">
    <location>
        <begin position="227"/>
        <end position="240"/>
    </location>
</feature>
<keyword evidence="12 18" id="KW-0472">Membrane</keyword>
<feature type="region of interest" description="Disordered" evidence="17">
    <location>
        <begin position="1"/>
        <end position="87"/>
    </location>
</feature>
<dbReference type="Pfam" id="PF00520">
    <property type="entry name" value="Ion_trans"/>
    <property type="match status" value="4"/>
</dbReference>
<keyword evidence="14" id="KW-0407">Ion channel</keyword>
<dbReference type="Gene3D" id="1.10.238.10">
    <property type="entry name" value="EF-hand"/>
    <property type="match status" value="1"/>
</dbReference>
<evidence type="ECO:0000256" key="12">
    <source>
        <dbReference type="ARBA" id="ARBA00023136"/>
    </source>
</evidence>
<proteinExistence type="inferred from homology"/>
<feature type="transmembrane region" description="Helical" evidence="18">
    <location>
        <begin position="888"/>
        <end position="910"/>
    </location>
</feature>
<dbReference type="GO" id="GO:0005891">
    <property type="term" value="C:voltage-gated calcium channel complex"/>
    <property type="evidence" value="ECO:0007669"/>
    <property type="project" value="TreeGrafter"/>
</dbReference>
<feature type="compositionally biased region" description="Polar residues" evidence="17">
    <location>
        <begin position="337"/>
        <end position="353"/>
    </location>
</feature>
<evidence type="ECO:0000256" key="15">
    <source>
        <dbReference type="ARBA" id="ARBA00061395"/>
    </source>
</evidence>
<keyword evidence="10 18" id="KW-1133">Transmembrane helix</keyword>
<dbReference type="GO" id="GO:0005509">
    <property type="term" value="F:calcium ion binding"/>
    <property type="evidence" value="ECO:0007669"/>
    <property type="project" value="InterPro"/>
</dbReference>
<dbReference type="EMBL" id="LUGH01000182">
    <property type="protein sequence ID" value="OBZ88006.1"/>
    <property type="molecule type" value="Genomic_DNA"/>
</dbReference>
<evidence type="ECO:0000256" key="9">
    <source>
        <dbReference type="ARBA" id="ARBA00022882"/>
    </source>
</evidence>
<feature type="transmembrane region" description="Helical" evidence="18">
    <location>
        <begin position="1050"/>
        <end position="1074"/>
    </location>
</feature>
<feature type="transmembrane region" description="Helical" evidence="18">
    <location>
        <begin position="1628"/>
        <end position="1648"/>
    </location>
</feature>
<name>A0A1C7NHI4_9FUNG</name>
<evidence type="ECO:0000256" key="11">
    <source>
        <dbReference type="ARBA" id="ARBA00023065"/>
    </source>
</evidence>
<feature type="region of interest" description="Disordered" evidence="17">
    <location>
        <begin position="334"/>
        <end position="355"/>
    </location>
</feature>
<feature type="transmembrane region" description="Helical" evidence="18">
    <location>
        <begin position="1720"/>
        <end position="1742"/>
    </location>
</feature>
<feature type="transmembrane region" description="Helical" evidence="18">
    <location>
        <begin position="1517"/>
        <end position="1539"/>
    </location>
</feature>
<feature type="region of interest" description="Disordered" evidence="17">
    <location>
        <begin position="100"/>
        <end position="121"/>
    </location>
</feature>
<keyword evidence="4" id="KW-0597">Phosphoprotein</keyword>
<evidence type="ECO:0000256" key="16">
    <source>
        <dbReference type="ARBA" id="ARBA00067459"/>
    </source>
</evidence>
<keyword evidence="7 18" id="KW-0812">Transmembrane</keyword>
<protein>
    <recommendedName>
        <fullName evidence="16">Calcium-channel protein CCH1</fullName>
    </recommendedName>
</protein>
<feature type="transmembrane region" description="Helical" evidence="18">
    <location>
        <begin position="477"/>
        <end position="498"/>
    </location>
</feature>
<evidence type="ECO:0000256" key="3">
    <source>
        <dbReference type="ARBA" id="ARBA00022475"/>
    </source>
</evidence>
<evidence type="ECO:0000313" key="21">
    <source>
        <dbReference type="Proteomes" id="UP000093000"/>
    </source>
</evidence>
<dbReference type="PROSITE" id="PS50222">
    <property type="entry name" value="EF_HAND_2"/>
    <property type="match status" value="1"/>
</dbReference>
<gene>
    <name evidence="20" type="primary">cch1_2</name>
    <name evidence="20" type="ORF">A0J61_03946</name>
</gene>
<dbReference type="FunFam" id="1.10.287.70:FF:000093">
    <property type="entry name" value="Calcium channel subunit Cch1"/>
    <property type="match status" value="1"/>
</dbReference>
<keyword evidence="21" id="KW-1185">Reference proteome</keyword>
<feature type="transmembrane region" description="Helical" evidence="18">
    <location>
        <begin position="1383"/>
        <end position="1411"/>
    </location>
</feature>
<keyword evidence="9" id="KW-0851">Voltage-gated channel</keyword>
<evidence type="ECO:0000256" key="8">
    <source>
        <dbReference type="ARBA" id="ARBA00022837"/>
    </source>
</evidence>
<evidence type="ECO:0000256" key="10">
    <source>
        <dbReference type="ARBA" id="ARBA00022989"/>
    </source>
</evidence>
<evidence type="ECO:0000256" key="5">
    <source>
        <dbReference type="ARBA" id="ARBA00022568"/>
    </source>
</evidence>
<dbReference type="InParanoid" id="A0A1C7NHI4"/>
<comment type="caution">
    <text evidence="20">The sequence shown here is derived from an EMBL/GenBank/DDBJ whole genome shotgun (WGS) entry which is preliminary data.</text>
</comment>
<feature type="transmembrane region" description="Helical" evidence="18">
    <location>
        <begin position="572"/>
        <end position="592"/>
    </location>
</feature>
<dbReference type="PANTHER" id="PTHR45628:SF7">
    <property type="entry name" value="VOLTAGE-DEPENDENT CALCIUM CHANNEL TYPE A SUBUNIT ALPHA-1"/>
    <property type="match status" value="1"/>
</dbReference>
<dbReference type="InterPro" id="IPR027359">
    <property type="entry name" value="Volt_channel_dom_sf"/>
</dbReference>
<feature type="transmembrane region" description="Helical" evidence="18">
    <location>
        <begin position="852"/>
        <end position="872"/>
    </location>
</feature>
<feature type="domain" description="EF-hand" evidence="19">
    <location>
        <begin position="1850"/>
        <end position="1885"/>
    </location>
</feature>
<feature type="region of interest" description="Disordered" evidence="17">
    <location>
        <begin position="135"/>
        <end position="158"/>
    </location>
</feature>
<dbReference type="OrthoDB" id="416585at2759"/>
<sequence length="2229" mass="253292">MANSNGLPDEKSNEENSLPVNHSQISITSIPQIILTEPSQSISQPTPNTATIPSLSSPSHYSNTQANQSGSNNAPNLLPPNTPLPLTKDLLQRKNKLDRLLLQKEKSRRRHEQKPAMPDTYMSNDVVDERVTAGLGISTPGISHERSSSSASYGRDPEKSAIYSPIMSEWGYELDTFRPTLSESSREDGKRSRKQHTGTSVSGSSIRNSVSMHAYSPNHRYMDTHQHQSHHSQYHSRAYHRQPQNPSAQTDLKSKYFLIDLLYRTAQRVINTRAPESSQIAQYEAFDLNLHKPPQAAKEELEEEEKVEEKEIEQARLPVTTEIVSSVDANEKVLNPFPTNEMSTTNSASSVKQPGSHKHRYSWLSFTTSWDEKSDIMDYNSEAEHKPTQEQHDIPETVKKPVLLPDVQPNPLQGHTLYLFGPNNPIRLYVWYFIRKRYVEVSLFFLMVLHWFLLASMPITSNDQKSTFGGQWTHYPILLIQTIYTIEALLKIVAYGLIISPHKPSFKTNISTMGNLWKRKNSLPTTIRGSAIVTEITKEQLPSAATVENETETLFVNNHSAYLHSFGNWIDLISIGSYWIDFVLMIYGYPYISLFKSFASMRPLRLLSILPGTAVILKSLETNWNLLLAVVGLICFFLLLFALVGLISFNGVFSRRCYFTNSNNELQLVEPAQYCSGYMDNSVVVGAYNPETKETSFPGYHGHICNAGQICMEYSVNNPNNGIVNYDTIFSSLLSVYTFVSMELWTDMMYITQDADSTVAALYYCLGVYIIGFVLTFLLFAVITSAFARVRADNAVSAFTAKKSGYPVLRDAEGLDDDIMWTFDNAPEDLGKGVTRLKIRWWIVRLVKKRTFFYSCGFMVLLDLIFMCLRSFPASPSTLDLVDSAETAFTFIFAIEILLRMIGAVSWIGFWSSKTNLFDLFLVICTCVIQLPMIQDSPAYKYLTIFQILRCYRLFICIPRVQRLVLRAIGTGESVFNVMVFLVLATALCSTVFMQMFGGDFGDVASNTDASNRFDTFWQSFVSLIVIYTSETWTEVLYNAMESQAGYGTVYAATALSIYFAFGRYIMSALYIAVVLENFELSDDYIRHYQIKDFIQRHRFKDVDRAETILLKLFRPLYRSNDAKQVQVAELPTNLTAPLTKAEIASILSDKPKKNAVQFQNARHLSWIEQKVSSFFRAIRQRIPFLQKQTSVKSVPINLLAQDADETPLDYDTIAAEENRAAQKEDMPVVNSLFLFSENSRIRNWCRKLVGYSSNDGQVEKQNLFNWIVMACVLVSILMVILDEPSTRLMRKDTSKEDVYSTIEVALSIVFLIEVGIRIIADGFLLTPNAYLRNHWNQLDLSVILLNIATIFLSYENTPRGLSTFRSLRILRLIRYFDGVRDIFVSLFYAMPLMFDALIFTMLVLIPFSIYGLNIFNGLMWLCNDDSVATRGECIGEYQVNIGEDDGLDMNILIPRVWQNPQDAFINFDDFPNALQHLFSLTSTEGWVDSMFSAMSVPDAVNFQPSFDWNSNKVYHGLFYIIFMIISQGTMQLFVGVIIEKFKERSGITTLTTPQRQYLDLKRLLASVKPTIKAFRPTSRIRRICYDIVKEKHGKFNRLMMTVVAINILTIASEFQNEPDWLSDAQDYAYLGFTIIYVVECAIKLVGLGWKKWIQSKWNWFDFIIATAALILLIFRFALPDLWTLRAERYCLILAAFRLGEGIESLQTLYHTIGKSMPSIIQVSAVFMVAMCLFAMLFMEFFGLTKYGVYGTSHVNFRDYGNALLVLVRATTGEAWNAMIMDYTIQFPNCNRADNYLDDDCGSPFWAYFLFNAFYIICTHIFMNLFTAVIISKFEYTYETRTRFTQITKTDLRMFKHAWADIDTRASGYIQKEDVAKLLGKLTGQFDCKIYDESMSIENIHKIIKQGRTNESNIYPLSSAHASPKSPGGKSMGSGENIEHEFNLVELNRHLDKMDCEEVRKRRIEYNILYKEIIQSETPKGIPFADVLTIMSYRFIDITTSLTLDPLIARLEKIEQLRQEYYLEKAAGFFFAQIQKRRFVKELWKKRDEDEVNKLGVTSPNHFEFPSSNLSVPESPVGYFSISKNSKKKTPPVPRIVIDNAPANTDYSSPVSAGTNSIPVSPMSTYSVENTPLDSSYGGPAYSLIVAAGTNSIPSSPNTDFEATGGSGRSPFTGVLSPYSPLAPQLSPASRQHWLLIDGNLDMSTEMSDGLMDSIQSSVWSDMLRDEDA</sequence>
<keyword evidence="11" id="KW-0406">Ion transport</keyword>
<dbReference type="GO" id="GO:0098703">
    <property type="term" value="P:calcium ion import across plasma membrane"/>
    <property type="evidence" value="ECO:0007669"/>
    <property type="project" value="TreeGrafter"/>
</dbReference>
<feature type="compositionally biased region" description="Polar residues" evidence="17">
    <location>
        <begin position="37"/>
        <end position="71"/>
    </location>
</feature>
<reference evidence="20 21" key="1">
    <citation type="submission" date="2016-03" db="EMBL/GenBank/DDBJ databases">
        <title>Choanephora cucurbitarum.</title>
        <authorList>
            <person name="Min B."/>
            <person name="Park H."/>
            <person name="Park J.-H."/>
            <person name="Shin H.-D."/>
            <person name="Choi I.-G."/>
        </authorList>
    </citation>
    <scope>NUCLEOTIDE SEQUENCE [LARGE SCALE GENOMIC DNA]</scope>
    <source>
        <strain evidence="20 21">KUS-F28377</strain>
    </source>
</reference>
<feature type="transmembrane region" description="Helical" evidence="18">
    <location>
        <begin position="1660"/>
        <end position="1679"/>
    </location>
</feature>
<dbReference type="STRING" id="101091.A0A1C7NHI4"/>
<feature type="compositionally biased region" description="Low complexity" evidence="17">
    <location>
        <begin position="23"/>
        <end position="34"/>
    </location>
</feature>
<feature type="transmembrane region" description="Helical" evidence="18">
    <location>
        <begin position="438"/>
        <end position="456"/>
    </location>
</feature>
<organism evidence="20 21">
    <name type="scientific">Choanephora cucurbitarum</name>
    <dbReference type="NCBI Taxonomy" id="101091"/>
    <lineage>
        <taxon>Eukaryota</taxon>
        <taxon>Fungi</taxon>
        <taxon>Fungi incertae sedis</taxon>
        <taxon>Mucoromycota</taxon>
        <taxon>Mucoromycotina</taxon>
        <taxon>Mucoromycetes</taxon>
        <taxon>Mucorales</taxon>
        <taxon>Mucorineae</taxon>
        <taxon>Choanephoraceae</taxon>
        <taxon>Choanephoroideae</taxon>
        <taxon>Choanephora</taxon>
    </lineage>
</organism>
<evidence type="ECO:0000256" key="18">
    <source>
        <dbReference type="SAM" id="Phobius"/>
    </source>
</evidence>
<feature type="transmembrane region" description="Helical" evidence="18">
    <location>
        <begin position="723"/>
        <end position="740"/>
    </location>
</feature>
<feature type="transmembrane region" description="Helical" evidence="18">
    <location>
        <begin position="1264"/>
        <end position="1282"/>
    </location>
</feature>
<dbReference type="InterPro" id="IPR050599">
    <property type="entry name" value="VDCC_alpha-1_subunit"/>
</dbReference>
<evidence type="ECO:0000313" key="20">
    <source>
        <dbReference type="EMBL" id="OBZ88006.1"/>
    </source>
</evidence>
<keyword evidence="2" id="KW-0813">Transport</keyword>
<accession>A0A1C7NHI4</accession>
<comment type="similarity">
    <text evidence="15">Belongs to the calcium channel alpha-1 subunit (TC 1.A.1.11) family.</text>
</comment>
<feature type="transmembrane region" description="Helical" evidence="18">
    <location>
        <begin position="626"/>
        <end position="649"/>
    </location>
</feature>
<feature type="transmembrane region" description="Helical" evidence="18">
    <location>
        <begin position="1805"/>
        <end position="1831"/>
    </location>
</feature>
<keyword evidence="13" id="KW-0325">Glycoprotein</keyword>
<dbReference type="Gene3D" id="1.20.120.350">
    <property type="entry name" value="Voltage-gated potassium channels. Chain C"/>
    <property type="match status" value="4"/>
</dbReference>
<keyword evidence="6" id="KW-0107">Calcium channel</keyword>
<comment type="subcellular location">
    <subcellularLocation>
        <location evidence="1">Cell membrane</location>
        <topology evidence="1">Multi-pass membrane protein</topology>
    </subcellularLocation>
</comment>
<evidence type="ECO:0000256" key="17">
    <source>
        <dbReference type="SAM" id="MobiDB-lite"/>
    </source>
</evidence>
<dbReference type="InterPro" id="IPR005821">
    <property type="entry name" value="Ion_trans_dom"/>
</dbReference>
<feature type="transmembrane region" description="Helical" evidence="18">
    <location>
        <begin position="1303"/>
        <end position="1321"/>
    </location>
</feature>
<evidence type="ECO:0000256" key="6">
    <source>
        <dbReference type="ARBA" id="ARBA00022673"/>
    </source>
</evidence>
<feature type="region of interest" description="Disordered" evidence="17">
    <location>
        <begin position="224"/>
        <end position="250"/>
    </location>
</feature>
<evidence type="ECO:0000256" key="2">
    <source>
        <dbReference type="ARBA" id="ARBA00022448"/>
    </source>
</evidence>
<keyword evidence="8" id="KW-0106">Calcium</keyword>
<evidence type="ECO:0000256" key="13">
    <source>
        <dbReference type="ARBA" id="ARBA00023180"/>
    </source>
</evidence>
<feature type="transmembrane region" description="Helical" evidence="18">
    <location>
        <begin position="760"/>
        <end position="783"/>
    </location>
</feature>
<evidence type="ECO:0000256" key="7">
    <source>
        <dbReference type="ARBA" id="ARBA00022692"/>
    </source>
</evidence>
<feature type="region of interest" description="Disordered" evidence="17">
    <location>
        <begin position="1915"/>
        <end position="1934"/>
    </location>
</feature>
<dbReference type="SUPFAM" id="SSF81324">
    <property type="entry name" value="Voltage-gated potassium channels"/>
    <property type="match status" value="4"/>
</dbReference>
<feature type="compositionally biased region" description="Low complexity" evidence="17">
    <location>
        <begin position="1923"/>
        <end position="1934"/>
    </location>
</feature>
<keyword evidence="3" id="KW-1003">Cell membrane</keyword>
<evidence type="ECO:0000256" key="1">
    <source>
        <dbReference type="ARBA" id="ARBA00004651"/>
    </source>
</evidence>
<dbReference type="InterPro" id="IPR002048">
    <property type="entry name" value="EF_hand_dom"/>
</dbReference>
<dbReference type="GO" id="GO:0008331">
    <property type="term" value="F:high voltage-gated calcium channel activity"/>
    <property type="evidence" value="ECO:0007669"/>
    <property type="project" value="TreeGrafter"/>
</dbReference>
<feature type="transmembrane region" description="Helical" evidence="18">
    <location>
        <begin position="978"/>
        <end position="997"/>
    </location>
</feature>
<evidence type="ECO:0000256" key="14">
    <source>
        <dbReference type="ARBA" id="ARBA00023303"/>
    </source>
</evidence>
<keyword evidence="5" id="KW-0109">Calcium transport</keyword>
<feature type="transmembrane region" description="Helical" evidence="18">
    <location>
        <begin position="1017"/>
        <end position="1038"/>
    </location>
</feature>
<feature type="transmembrane region" description="Helical" evidence="18">
    <location>
        <begin position="1599"/>
        <end position="1616"/>
    </location>
</feature>
<dbReference type="Gene3D" id="1.10.287.70">
    <property type="match status" value="4"/>
</dbReference>